<dbReference type="InterPro" id="IPR001375">
    <property type="entry name" value="Peptidase_S9_cat"/>
</dbReference>
<dbReference type="InterPro" id="IPR050278">
    <property type="entry name" value="Serine_Prot_S9B/DPPIV"/>
</dbReference>
<dbReference type="KEGG" id="asq:AVL57_07145"/>
<evidence type="ECO:0000313" key="6">
    <source>
        <dbReference type="EMBL" id="MDO6575883.1"/>
    </source>
</evidence>
<dbReference type="GO" id="GO:0006508">
    <property type="term" value="P:proteolysis"/>
    <property type="evidence" value="ECO:0007669"/>
    <property type="project" value="InterPro"/>
</dbReference>
<gene>
    <name evidence="5" type="ORF">AVL57_07145</name>
    <name evidence="6" type="ORF">Q4527_00670</name>
</gene>
<dbReference type="AlphaFoldDB" id="A0AAW7YX68"/>
<reference evidence="6" key="2">
    <citation type="submission" date="2023-07" db="EMBL/GenBank/DDBJ databases">
        <title>Genome content predicts the carbon catabolic preferences of heterotrophic bacteria.</title>
        <authorList>
            <person name="Gralka M."/>
        </authorList>
    </citation>
    <scope>NUCLEOTIDE SEQUENCE</scope>
    <source>
        <strain evidence="6">F2M12</strain>
    </source>
</reference>
<dbReference type="InterPro" id="IPR029058">
    <property type="entry name" value="AB_hydrolase_fold"/>
</dbReference>
<name>A0AAW7YX68_9ALTE</name>
<feature type="compositionally biased region" description="Polar residues" evidence="1">
    <location>
        <begin position="28"/>
        <end position="45"/>
    </location>
</feature>
<dbReference type="Gene3D" id="2.140.10.30">
    <property type="entry name" value="Dipeptidylpeptidase IV, N-terminal domain"/>
    <property type="match status" value="1"/>
</dbReference>
<evidence type="ECO:0000259" key="4">
    <source>
        <dbReference type="Pfam" id="PF00930"/>
    </source>
</evidence>
<dbReference type="PROSITE" id="PS51257">
    <property type="entry name" value="PROKAR_LIPOPROTEIN"/>
    <property type="match status" value="1"/>
</dbReference>
<feature type="domain" description="Dipeptidylpeptidase IV N-terminal" evidence="4">
    <location>
        <begin position="397"/>
        <end position="557"/>
    </location>
</feature>
<dbReference type="EMBL" id="JAUOQI010000001">
    <property type="protein sequence ID" value="MDO6575883.1"/>
    <property type="molecule type" value="Genomic_DNA"/>
</dbReference>
<dbReference type="SUPFAM" id="SSF53474">
    <property type="entry name" value="alpha/beta-Hydrolases"/>
    <property type="match status" value="1"/>
</dbReference>
<dbReference type="PANTHER" id="PTHR11731:SF193">
    <property type="entry name" value="DIPEPTIDYL PEPTIDASE 9"/>
    <property type="match status" value="1"/>
</dbReference>
<feature type="domain" description="Peptidase S9 prolyl oligopeptidase catalytic" evidence="3">
    <location>
        <begin position="651"/>
        <end position="845"/>
    </location>
</feature>
<feature type="chain" id="PRO_5043375784" evidence="2">
    <location>
        <begin position="24"/>
        <end position="845"/>
    </location>
</feature>
<reference evidence="5 7" key="1">
    <citation type="submission" date="2015-12" db="EMBL/GenBank/DDBJ databases">
        <title>Intraspecies pangenome expansion in the marine bacterium Alteromonas.</title>
        <authorList>
            <person name="Lopez-Perez M."/>
            <person name="Rodriguez-Valera F."/>
        </authorList>
    </citation>
    <scope>NUCLEOTIDE SEQUENCE [LARGE SCALE GENOMIC DNA]</scope>
    <source>
        <strain evidence="5 7">LMG 21861</strain>
    </source>
</reference>
<evidence type="ECO:0000313" key="7">
    <source>
        <dbReference type="Proteomes" id="UP000056750"/>
    </source>
</evidence>
<evidence type="ECO:0000256" key="1">
    <source>
        <dbReference type="SAM" id="MobiDB-lite"/>
    </source>
</evidence>
<dbReference type="RefSeq" id="WP_057792088.1">
    <property type="nucleotide sequence ID" value="NZ_CAXIBE010000059.1"/>
</dbReference>
<dbReference type="EMBL" id="CP013926">
    <property type="protein sequence ID" value="AMJ73773.1"/>
    <property type="molecule type" value="Genomic_DNA"/>
</dbReference>
<dbReference type="Proteomes" id="UP001170717">
    <property type="component" value="Unassembled WGS sequence"/>
</dbReference>
<organism evidence="6 8">
    <name type="scientific">Alteromonas stellipolaris</name>
    <dbReference type="NCBI Taxonomy" id="233316"/>
    <lineage>
        <taxon>Bacteria</taxon>
        <taxon>Pseudomonadati</taxon>
        <taxon>Pseudomonadota</taxon>
        <taxon>Gammaproteobacteria</taxon>
        <taxon>Alteromonadales</taxon>
        <taxon>Alteromonadaceae</taxon>
        <taxon>Alteromonas/Salinimonas group</taxon>
        <taxon>Alteromonas</taxon>
    </lineage>
</organism>
<evidence type="ECO:0000313" key="5">
    <source>
        <dbReference type="EMBL" id="AMJ73773.1"/>
    </source>
</evidence>
<evidence type="ECO:0000313" key="8">
    <source>
        <dbReference type="Proteomes" id="UP001170717"/>
    </source>
</evidence>
<evidence type="ECO:0000259" key="3">
    <source>
        <dbReference type="Pfam" id="PF00326"/>
    </source>
</evidence>
<protein>
    <submittedName>
        <fullName evidence="5">Peptidase S9</fullName>
    </submittedName>
    <submittedName>
        <fullName evidence="6">Prolyl oligopeptidase family serine peptidase</fullName>
    </submittedName>
</protein>
<dbReference type="InterPro" id="IPR002469">
    <property type="entry name" value="Peptidase_S9B_N"/>
</dbReference>
<keyword evidence="7" id="KW-1185">Reference proteome</keyword>
<feature type="signal peptide" evidence="2">
    <location>
        <begin position="1"/>
        <end position="23"/>
    </location>
</feature>
<proteinExistence type="predicted"/>
<dbReference type="GO" id="GO:0008236">
    <property type="term" value="F:serine-type peptidase activity"/>
    <property type="evidence" value="ECO:0007669"/>
    <property type="project" value="InterPro"/>
</dbReference>
<dbReference type="Pfam" id="PF00930">
    <property type="entry name" value="DPPIV_N"/>
    <property type="match status" value="1"/>
</dbReference>
<sequence>MQKFSSLVLASSITLLLSGCANTDSTTELNAKRSSAQSDTLSSRAPKSIRNEPIASYTPDIEQGPVQYSENGEITLKQIMADPQWLGRAPTNMGWSIDGSHIVYEREQPNSKLKDVYIASLNAADKSVKAPLSQLHQYKYDERVEREDGVIAYRFKDSVYVQFTNNEVVQLTRGGSFLSSLSFMTDGRLMALSGNSAIAIDLTNGSREELVSWSFSDEPEAVAAPKDYIAEQQQSLIQYIAKKLKNREAKANAQNTLAANNTSIAPDAFYFDKTHKLVGVSVSPKGNFAIVATTPDTPSRDDSDIMPHYIQEDSRIASKPVRRKVADAEPINHQLWLLDLASGEKSLLNYFSLPGYNDDVLADVKAENAEAKGERYDVNRLPRPITLLSSWNWQKPSISWHKDGEQVAVMVEAWDNKDRWIATVDLDNQRLVNQHRLHDDAWVNYRFNSFGWFNNSETLYYQSEHSGYAHLYTQVPGQSPKALTQGTFITDSPTLSNDDMWMYFTANSKHPGIFEVYRVKTAGGEVEALTNLNGLTEYELSPDNTTLVLSHGKVSRPPELYVKAVDSTQSATKITDTVSDAFTAIPWAVPNVVAIPSSHTDAPIYARVYLPKDYQADKPLKAVVFNHGAGYLQNAHLGWSLYFREYMFNSMLVQQGYVVLDMDYRASAGYGRDWRTAIYRNMGTPEVQDLRDGVNWLVENANVDRKRIGTYGGSYGGFLTFMSMFNAPDLFAAGAALRPVTDWAHYNIGYTSNILNTPDVDPIAYERSSPIYFAEGLEKPLLINAPMVDDNVFFHDTVRLVQRLIELEKEDFETAIYPVEPHGFVQPSSWLDEYRRIYKLFEENL</sequence>
<accession>A0AAW7YX68</accession>
<dbReference type="SUPFAM" id="SSF82171">
    <property type="entry name" value="DPP6 N-terminal domain-like"/>
    <property type="match status" value="1"/>
</dbReference>
<dbReference type="GO" id="GO:0008239">
    <property type="term" value="F:dipeptidyl-peptidase activity"/>
    <property type="evidence" value="ECO:0007669"/>
    <property type="project" value="TreeGrafter"/>
</dbReference>
<evidence type="ECO:0000256" key="2">
    <source>
        <dbReference type="SAM" id="SignalP"/>
    </source>
</evidence>
<feature type="region of interest" description="Disordered" evidence="1">
    <location>
        <begin position="28"/>
        <end position="53"/>
    </location>
</feature>
<dbReference type="PANTHER" id="PTHR11731">
    <property type="entry name" value="PROTEASE FAMILY S9B,C DIPEPTIDYL-PEPTIDASE IV-RELATED"/>
    <property type="match status" value="1"/>
</dbReference>
<dbReference type="Pfam" id="PF00326">
    <property type="entry name" value="Peptidase_S9"/>
    <property type="match status" value="1"/>
</dbReference>
<dbReference type="Gene3D" id="3.40.50.1820">
    <property type="entry name" value="alpha/beta hydrolase"/>
    <property type="match status" value="1"/>
</dbReference>
<dbReference type="Proteomes" id="UP000056750">
    <property type="component" value="Chromosome"/>
</dbReference>
<keyword evidence="2" id="KW-0732">Signal</keyword>